<gene>
    <name evidence="2" type="ORF">NTA49_02680</name>
</gene>
<accession>A0ABT1YX17</accession>
<name>A0ABT1YX17_9RHOB</name>
<proteinExistence type="predicted"/>
<dbReference type="InterPro" id="IPR036108">
    <property type="entry name" value="4pyrrol_syn_uPrphyn_synt_sf"/>
</dbReference>
<evidence type="ECO:0000313" key="3">
    <source>
        <dbReference type="Proteomes" id="UP001165396"/>
    </source>
</evidence>
<reference evidence="2" key="1">
    <citation type="submission" date="2022-07" db="EMBL/GenBank/DDBJ databases">
        <title>Pseudosulfitobacter sp. strain AP-MA-4, whole genome sequence.</title>
        <authorList>
            <person name="Jiang Y."/>
        </authorList>
    </citation>
    <scope>NUCLEOTIDE SEQUENCE</scope>
    <source>
        <strain evidence="2">AP-MA-4</strain>
    </source>
</reference>
<organism evidence="2 3">
    <name type="scientific">Pseudosulfitobacter koreensis</name>
    <dbReference type="NCBI Taxonomy" id="2968472"/>
    <lineage>
        <taxon>Bacteria</taxon>
        <taxon>Pseudomonadati</taxon>
        <taxon>Pseudomonadota</taxon>
        <taxon>Alphaproteobacteria</taxon>
        <taxon>Rhodobacterales</taxon>
        <taxon>Roseobacteraceae</taxon>
        <taxon>Pseudosulfitobacter</taxon>
    </lineage>
</organism>
<dbReference type="EMBL" id="JANKJG010000001">
    <property type="protein sequence ID" value="MCR8825435.1"/>
    <property type="molecule type" value="Genomic_DNA"/>
</dbReference>
<evidence type="ECO:0000313" key="2">
    <source>
        <dbReference type="EMBL" id="MCR8825435.1"/>
    </source>
</evidence>
<dbReference type="InterPro" id="IPR003754">
    <property type="entry name" value="4pyrrol_synth_uPrphyn_synth"/>
</dbReference>
<dbReference type="SUPFAM" id="SSF69618">
    <property type="entry name" value="HemD-like"/>
    <property type="match status" value="1"/>
</dbReference>
<feature type="domain" description="Tetrapyrrole biosynthesis uroporphyrinogen III synthase" evidence="1">
    <location>
        <begin position="24"/>
        <end position="213"/>
    </location>
</feature>
<comment type="caution">
    <text evidence="2">The sequence shown here is derived from an EMBL/GenBank/DDBJ whole genome shotgun (WGS) entry which is preliminary data.</text>
</comment>
<dbReference type="RefSeq" id="WP_258293105.1">
    <property type="nucleotide sequence ID" value="NZ_JANKJG010000001.1"/>
</dbReference>
<protein>
    <submittedName>
        <fullName evidence="2">Uroporphyrinogen-III synthase</fullName>
    </submittedName>
</protein>
<dbReference type="CDD" id="cd06578">
    <property type="entry name" value="HemD"/>
    <property type="match status" value="1"/>
</dbReference>
<dbReference type="Gene3D" id="3.40.50.10090">
    <property type="match status" value="1"/>
</dbReference>
<keyword evidence="3" id="KW-1185">Reference proteome</keyword>
<evidence type="ECO:0000259" key="1">
    <source>
        <dbReference type="Pfam" id="PF02602"/>
    </source>
</evidence>
<dbReference type="Pfam" id="PF02602">
    <property type="entry name" value="HEM4"/>
    <property type="match status" value="1"/>
</dbReference>
<sequence length="225" mass="23856">MTRPEDGARAFVAALPDRVTRHCDVVISPLMRIQALSVEWPDFDAAIFTSVNGVAHGPEAKGRRAFCVGRATAEAAAKAGWRAQASGQDAETLLASLIALQPERRLVHFSGIHTRDDVAARLRNAGLSAEALAVYDQVPMPLNDAAQNALSGENPVIVPLFSPRSALHFSQGVVGTAPLYLGAISAAAAENCAEVDKFALIIARNPDRASMIEVVQILLDKLLSA</sequence>
<dbReference type="Proteomes" id="UP001165396">
    <property type="component" value="Unassembled WGS sequence"/>
</dbReference>